<feature type="transmembrane region" description="Helical" evidence="7">
    <location>
        <begin position="483"/>
        <end position="503"/>
    </location>
</feature>
<evidence type="ECO:0000256" key="4">
    <source>
        <dbReference type="ARBA" id="ARBA00022692"/>
    </source>
</evidence>
<keyword evidence="3" id="KW-1003">Cell membrane</keyword>
<reference evidence="9 10" key="1">
    <citation type="submission" date="2022-11" db="EMBL/GenBank/DDBJ databases">
        <title>Draft genome sequence of Saccharopolyspora sp. WRP15-2 isolated from rhizosphere soils of wild rice in Thailand.</title>
        <authorList>
            <person name="Duangmal K."/>
            <person name="Kammanee S."/>
            <person name="Muangham S."/>
        </authorList>
    </citation>
    <scope>NUCLEOTIDE SEQUENCE [LARGE SCALE GENOMIC DNA]</scope>
    <source>
        <strain evidence="9 10">WRP15-2</strain>
    </source>
</reference>
<feature type="transmembrane region" description="Helical" evidence="7">
    <location>
        <begin position="170"/>
        <end position="194"/>
    </location>
</feature>
<evidence type="ECO:0000256" key="3">
    <source>
        <dbReference type="ARBA" id="ARBA00022475"/>
    </source>
</evidence>
<evidence type="ECO:0000256" key="2">
    <source>
        <dbReference type="ARBA" id="ARBA00022448"/>
    </source>
</evidence>
<sequence length="508" mass="51496">MSSSSPRTPEPRAGLREWLGLAVLGLPTLLVALDMSVLYLALPHLAADLGASSAELLWVTDIYSFAIAGFLLTTGALGDRIGHRRLLLIGATGFGFVSVLAAFATHPAMLIAARALLGAVAATLMPSTLALISTMFRDPRQRTIAIAGWSSTFMAGVAIGPVIGGALLEFFWWGSVFLLAAPVMVLLLVLGPILLPEQRPAAAGRLDLISVGLSLATALPPAYALKELTRDGSATTAVLAVLIGLIAGALFARRQRKSADPLFDVRLFADRSFSTALIVLLIGSATTSGIAMFAAQYLQLAVGLPPLRAATWLLPSTAALIASAMLAPVAARLVRPGYVIGAGLLLSSAGFAILVQVGSPTALVALVAGLAIAHFGSGPADVLGTDLAMGAAPPGKAGSAASMSETTTELGVAVGTAVFGTLGTLAYRNGMSAAVPAGIPPDMAERAEDTMAGATTAAAQLPSTPGADLLELSREAYTGGLNAISTAAAIITAVAALAAIALLRNRPD</sequence>
<dbReference type="SUPFAM" id="SSF103473">
    <property type="entry name" value="MFS general substrate transporter"/>
    <property type="match status" value="1"/>
</dbReference>
<protein>
    <submittedName>
        <fullName evidence="9">MFS transporter</fullName>
    </submittedName>
</protein>
<keyword evidence="10" id="KW-1185">Reference proteome</keyword>
<evidence type="ECO:0000313" key="9">
    <source>
        <dbReference type="EMBL" id="MDA3626594.1"/>
    </source>
</evidence>
<evidence type="ECO:0000259" key="8">
    <source>
        <dbReference type="PROSITE" id="PS50850"/>
    </source>
</evidence>
<feature type="transmembrane region" description="Helical" evidence="7">
    <location>
        <begin position="338"/>
        <end position="357"/>
    </location>
</feature>
<dbReference type="PANTHER" id="PTHR42718:SF47">
    <property type="entry name" value="METHYL VIOLOGEN RESISTANCE PROTEIN SMVA"/>
    <property type="match status" value="1"/>
</dbReference>
<dbReference type="PROSITE" id="PS50850">
    <property type="entry name" value="MFS"/>
    <property type="match status" value="1"/>
</dbReference>
<evidence type="ECO:0000313" key="10">
    <source>
        <dbReference type="Proteomes" id="UP001210380"/>
    </source>
</evidence>
<dbReference type="InterPro" id="IPR036259">
    <property type="entry name" value="MFS_trans_sf"/>
</dbReference>
<dbReference type="Proteomes" id="UP001210380">
    <property type="component" value="Unassembled WGS sequence"/>
</dbReference>
<dbReference type="CDD" id="cd17321">
    <property type="entry name" value="MFS_MMR_MDR_like"/>
    <property type="match status" value="1"/>
</dbReference>
<name>A0ABT4UY11_9PSEU</name>
<feature type="transmembrane region" description="Helical" evidence="7">
    <location>
        <begin position="310"/>
        <end position="331"/>
    </location>
</feature>
<feature type="transmembrane region" description="Helical" evidence="7">
    <location>
        <begin position="21"/>
        <end position="42"/>
    </location>
</feature>
<feature type="transmembrane region" description="Helical" evidence="7">
    <location>
        <begin position="232"/>
        <end position="252"/>
    </location>
</feature>
<feature type="domain" description="Major facilitator superfamily (MFS) profile" evidence="8">
    <location>
        <begin position="20"/>
        <end position="508"/>
    </location>
</feature>
<keyword evidence="6 7" id="KW-0472">Membrane</keyword>
<evidence type="ECO:0000256" key="1">
    <source>
        <dbReference type="ARBA" id="ARBA00004651"/>
    </source>
</evidence>
<feature type="transmembrane region" description="Helical" evidence="7">
    <location>
        <begin position="62"/>
        <end position="79"/>
    </location>
</feature>
<dbReference type="Gene3D" id="1.20.1250.20">
    <property type="entry name" value="MFS general substrate transporter like domains"/>
    <property type="match status" value="1"/>
</dbReference>
<comment type="subcellular location">
    <subcellularLocation>
        <location evidence="1">Cell membrane</location>
        <topology evidence="1">Multi-pass membrane protein</topology>
    </subcellularLocation>
</comment>
<accession>A0ABT4UY11</accession>
<dbReference type="InterPro" id="IPR011701">
    <property type="entry name" value="MFS"/>
</dbReference>
<feature type="transmembrane region" description="Helical" evidence="7">
    <location>
        <begin position="273"/>
        <end position="298"/>
    </location>
</feature>
<dbReference type="PANTHER" id="PTHR42718">
    <property type="entry name" value="MAJOR FACILITATOR SUPERFAMILY MULTIDRUG TRANSPORTER MFSC"/>
    <property type="match status" value="1"/>
</dbReference>
<feature type="transmembrane region" description="Helical" evidence="7">
    <location>
        <begin position="206"/>
        <end position="226"/>
    </location>
</feature>
<feature type="transmembrane region" description="Helical" evidence="7">
    <location>
        <begin position="86"/>
        <end position="105"/>
    </location>
</feature>
<dbReference type="InterPro" id="IPR020846">
    <property type="entry name" value="MFS_dom"/>
</dbReference>
<keyword evidence="5 7" id="KW-1133">Transmembrane helix</keyword>
<dbReference type="EMBL" id="JAQGLA010000017">
    <property type="protein sequence ID" value="MDA3626594.1"/>
    <property type="molecule type" value="Genomic_DNA"/>
</dbReference>
<feature type="transmembrane region" description="Helical" evidence="7">
    <location>
        <begin position="111"/>
        <end position="132"/>
    </location>
</feature>
<proteinExistence type="predicted"/>
<evidence type="ECO:0000256" key="7">
    <source>
        <dbReference type="SAM" id="Phobius"/>
    </source>
</evidence>
<feature type="transmembrane region" description="Helical" evidence="7">
    <location>
        <begin position="144"/>
        <end position="164"/>
    </location>
</feature>
<gene>
    <name evidence="9" type="ORF">OU415_14195</name>
</gene>
<organism evidence="9 10">
    <name type="scientific">Saccharopolyspora oryzae</name>
    <dbReference type="NCBI Taxonomy" id="2997343"/>
    <lineage>
        <taxon>Bacteria</taxon>
        <taxon>Bacillati</taxon>
        <taxon>Actinomycetota</taxon>
        <taxon>Actinomycetes</taxon>
        <taxon>Pseudonocardiales</taxon>
        <taxon>Pseudonocardiaceae</taxon>
        <taxon>Saccharopolyspora</taxon>
    </lineage>
</organism>
<evidence type="ECO:0000256" key="6">
    <source>
        <dbReference type="ARBA" id="ARBA00023136"/>
    </source>
</evidence>
<keyword evidence="2" id="KW-0813">Transport</keyword>
<comment type="caution">
    <text evidence="9">The sequence shown here is derived from an EMBL/GenBank/DDBJ whole genome shotgun (WGS) entry which is preliminary data.</text>
</comment>
<keyword evidence="4 7" id="KW-0812">Transmembrane</keyword>
<dbReference type="Gene3D" id="1.20.1720.10">
    <property type="entry name" value="Multidrug resistance protein D"/>
    <property type="match status" value="1"/>
</dbReference>
<dbReference type="Pfam" id="PF07690">
    <property type="entry name" value="MFS_1"/>
    <property type="match status" value="1"/>
</dbReference>
<evidence type="ECO:0000256" key="5">
    <source>
        <dbReference type="ARBA" id="ARBA00022989"/>
    </source>
</evidence>
<dbReference type="RefSeq" id="WP_270949198.1">
    <property type="nucleotide sequence ID" value="NZ_JAQGLA010000017.1"/>
</dbReference>